<dbReference type="Proteomes" id="UP000324974">
    <property type="component" value="Chromosome"/>
</dbReference>
<proteinExistence type="inferred from homology"/>
<feature type="transmembrane region" description="Helical" evidence="2">
    <location>
        <begin position="43"/>
        <end position="67"/>
    </location>
</feature>
<protein>
    <submittedName>
        <fullName evidence="4">Putative glycosyltransferase</fullName>
    </submittedName>
</protein>
<keyword evidence="2" id="KW-1133">Transmembrane helix</keyword>
<dbReference type="PANTHER" id="PTHR30576">
    <property type="entry name" value="COLANIC BIOSYNTHESIS UDP-GLUCOSE LIPID CARRIER TRANSFERASE"/>
    <property type="match status" value="1"/>
</dbReference>
<comment type="similarity">
    <text evidence="1">Belongs to the bacterial sugar transferase family.</text>
</comment>
<evidence type="ECO:0000256" key="1">
    <source>
        <dbReference type="ARBA" id="ARBA00006464"/>
    </source>
</evidence>
<feature type="transmembrane region" description="Helical" evidence="2">
    <location>
        <begin position="203"/>
        <end position="224"/>
    </location>
</feature>
<dbReference type="KEGG" id="lrs:PX52LOC_05150"/>
<reference evidence="5" key="1">
    <citation type="submission" date="2019-08" db="EMBL/GenBank/DDBJ databases">
        <title>Limnoglobus roseus gen. nov., sp. nov., a novel freshwater planctomycete with a giant genome from the family Gemmataceae.</title>
        <authorList>
            <person name="Kulichevskaya I.S."/>
            <person name="Naumoff D.G."/>
            <person name="Miroshnikov K."/>
            <person name="Ivanova A."/>
            <person name="Philippov D.A."/>
            <person name="Hakobyan A."/>
            <person name="Rijpstra I.C."/>
            <person name="Sinninghe Damste J.S."/>
            <person name="Liesack W."/>
            <person name="Dedysh S.N."/>
        </authorList>
    </citation>
    <scope>NUCLEOTIDE SEQUENCE [LARGE SCALE GENOMIC DNA]</scope>
    <source>
        <strain evidence="5">PX52</strain>
    </source>
</reference>
<dbReference type="InterPro" id="IPR003362">
    <property type="entry name" value="Bact_transf"/>
</dbReference>
<dbReference type="PANTHER" id="PTHR30576:SF0">
    <property type="entry name" value="UNDECAPRENYL-PHOSPHATE N-ACETYLGALACTOSAMINYL 1-PHOSPHATE TRANSFERASE-RELATED"/>
    <property type="match status" value="1"/>
</dbReference>
<evidence type="ECO:0000313" key="4">
    <source>
        <dbReference type="EMBL" id="QEL18136.1"/>
    </source>
</evidence>
<organism evidence="4 5">
    <name type="scientific">Limnoglobus roseus</name>
    <dbReference type="NCBI Taxonomy" id="2598579"/>
    <lineage>
        <taxon>Bacteria</taxon>
        <taxon>Pseudomonadati</taxon>
        <taxon>Planctomycetota</taxon>
        <taxon>Planctomycetia</taxon>
        <taxon>Gemmatales</taxon>
        <taxon>Gemmataceae</taxon>
        <taxon>Limnoglobus</taxon>
    </lineage>
</organism>
<dbReference type="EMBL" id="CP042425">
    <property type="protein sequence ID" value="QEL18136.1"/>
    <property type="molecule type" value="Genomic_DNA"/>
</dbReference>
<keyword evidence="2" id="KW-0472">Membrane</keyword>
<keyword evidence="4" id="KW-0808">Transferase</keyword>
<keyword evidence="2" id="KW-0812">Transmembrane</keyword>
<evidence type="ECO:0000313" key="5">
    <source>
        <dbReference type="Proteomes" id="UP000324974"/>
    </source>
</evidence>
<evidence type="ECO:0000259" key="3">
    <source>
        <dbReference type="Pfam" id="PF02397"/>
    </source>
</evidence>
<name>A0A5C1AJF6_9BACT</name>
<gene>
    <name evidence="4" type="ORF">PX52LOC_05150</name>
</gene>
<sequence>MEKTLPSKSSKPKSLPVFHVKAIALETVALPTPLRRPMLVRDLFHGAVAAALFVLALPVMILAMLVVKMTSRGPAIYQQTRSGRGGVPFTIYKIRTMRSDAEKDGRPQWSTRGDSRITLVGRFLRATHIDELPQLWNVLSGEMSLVGPRPERPEIIAVLRQEIAGYDRRLAVKPGITGFAQIHLPPDETTNCVRRKLTYDLFYIHRAGIVFDFGILVCTALKVVGLKAVYRRK</sequence>
<dbReference type="GO" id="GO:0016780">
    <property type="term" value="F:phosphotransferase activity, for other substituted phosphate groups"/>
    <property type="evidence" value="ECO:0007669"/>
    <property type="project" value="TreeGrafter"/>
</dbReference>
<dbReference type="AlphaFoldDB" id="A0A5C1AJF6"/>
<keyword evidence="5" id="KW-1185">Reference proteome</keyword>
<accession>A0A5C1AJF6</accession>
<dbReference type="Pfam" id="PF02397">
    <property type="entry name" value="Bac_transf"/>
    <property type="match status" value="1"/>
</dbReference>
<dbReference type="OrthoDB" id="9766874at2"/>
<feature type="domain" description="Bacterial sugar transferase" evidence="3">
    <location>
        <begin position="44"/>
        <end position="224"/>
    </location>
</feature>
<evidence type="ECO:0000256" key="2">
    <source>
        <dbReference type="SAM" id="Phobius"/>
    </source>
</evidence>